<feature type="repeat" description="TPR" evidence="1">
    <location>
        <begin position="208"/>
        <end position="241"/>
    </location>
</feature>
<dbReference type="RefSeq" id="WP_014387963.1">
    <property type="nucleotide sequence ID" value="NC_017025.1"/>
</dbReference>
<dbReference type="OrthoDB" id="1149028at2"/>
<dbReference type="STRING" id="1094466.KQS_04205"/>
<dbReference type="HOGENOM" id="CLU_700104_0_0_10"/>
<dbReference type="Gene3D" id="1.25.40.10">
    <property type="entry name" value="Tetratricopeptide repeat domain"/>
    <property type="match status" value="1"/>
</dbReference>
<proteinExistence type="predicted"/>
<gene>
    <name evidence="3" type="ordered locus">KQS_04205</name>
</gene>
<evidence type="ECO:0000256" key="1">
    <source>
        <dbReference type="PROSITE-ProRule" id="PRU00339"/>
    </source>
</evidence>
<dbReference type="PROSITE" id="PS50005">
    <property type="entry name" value="TPR"/>
    <property type="match status" value="1"/>
</dbReference>
<keyword evidence="4" id="KW-1185">Reference proteome</keyword>
<reference evidence="4" key="2">
    <citation type="submission" date="2012-03" db="EMBL/GenBank/DDBJ databases">
        <title>Complete genome sequence of Flavobacterium indicum GPTSA100-9T, isolated from warm spring water.</title>
        <authorList>
            <person name="Barbier P."/>
            <person name="Houel A."/>
            <person name="Loux V."/>
            <person name="Poulain J."/>
            <person name="Bernardet J.-F."/>
            <person name="Touchon M."/>
            <person name="Duchaud E."/>
        </authorList>
    </citation>
    <scope>NUCLEOTIDE SEQUENCE [LARGE SCALE GENOMIC DNA]</scope>
    <source>
        <strain evidence="4">DSM 17447 / CIP 109464 / GPTSA100-9</strain>
    </source>
</reference>
<protein>
    <submittedName>
        <fullName evidence="3">Uncharacterized protein</fullName>
    </submittedName>
</protein>
<evidence type="ECO:0000313" key="3">
    <source>
        <dbReference type="EMBL" id="CCG52821.1"/>
    </source>
</evidence>
<dbReference type="PATRIC" id="fig|1094466.5.peg.824"/>
<evidence type="ECO:0000313" key="4">
    <source>
        <dbReference type="Proteomes" id="UP000007599"/>
    </source>
</evidence>
<dbReference type="InterPro" id="IPR011990">
    <property type="entry name" value="TPR-like_helical_dom_sf"/>
</dbReference>
<sequence>MKKFILSVALLTAMATFAQKDELKNLKKLYAKDALTTEEFNQFKGALLKLESVAATDEDKTSVTFYKAMSPLLELSTFGQQPTPAQIARVMNPTTLKNLVQGLKYTLDFEAKSGKKVYTDDIKETLTWFMPMLQQSATTLNSMKKYKEAGDIFYSMYQLDNSDVANLENAAILAVQAGDYNLGDKLYREIQSVGFAGTGTKKFQTNEVEVAKLLAAIALETKNYEQAKKDYAAYIKLNPSDLEAQINEANCYYHTNDLTTYKSKIASILDKNPNNAALQYNVGYLMISDDAKIVEEINANLKDDKKYKELTNKRKDLFRAALPYFEKAHQLDVNNTDTKEILKVTYDILGMKDKAAMIK</sequence>
<feature type="signal peptide" evidence="2">
    <location>
        <begin position="1"/>
        <end position="20"/>
    </location>
</feature>
<keyword evidence="1" id="KW-0802">TPR repeat</keyword>
<dbReference type="InterPro" id="IPR019734">
    <property type="entry name" value="TPR_rpt"/>
</dbReference>
<reference evidence="3 4" key="1">
    <citation type="journal article" date="2012" name="J. Bacteriol.">
        <title>Complete Genome Sequence of Flavobacterium indicum GPSTA100-9T, Isolated from Warm Spring Water.</title>
        <authorList>
            <person name="Barbier P."/>
            <person name="Houel A."/>
            <person name="Loux V."/>
            <person name="Poulain J."/>
            <person name="Bernardet J.F."/>
            <person name="Touchon M."/>
            <person name="Duchaud E."/>
        </authorList>
    </citation>
    <scope>NUCLEOTIDE SEQUENCE [LARGE SCALE GENOMIC DNA]</scope>
    <source>
        <strain evidence="4">DSM 17447 / CIP 109464 / GPTSA100-9</strain>
    </source>
</reference>
<dbReference type="Proteomes" id="UP000007599">
    <property type="component" value="Chromosome I"/>
</dbReference>
<evidence type="ECO:0000256" key="2">
    <source>
        <dbReference type="SAM" id="SignalP"/>
    </source>
</evidence>
<name>H8XU38_FLAIG</name>
<dbReference type="SUPFAM" id="SSF48452">
    <property type="entry name" value="TPR-like"/>
    <property type="match status" value="1"/>
</dbReference>
<organism evidence="3 4">
    <name type="scientific">Flavobacterium indicum (strain DSM 17447 / CIP 109464 / GPTSA100-9)</name>
    <dbReference type="NCBI Taxonomy" id="1094466"/>
    <lineage>
        <taxon>Bacteria</taxon>
        <taxon>Pseudomonadati</taxon>
        <taxon>Bacteroidota</taxon>
        <taxon>Flavobacteriia</taxon>
        <taxon>Flavobacteriales</taxon>
        <taxon>Flavobacteriaceae</taxon>
        <taxon>Flavobacterium</taxon>
    </lineage>
</organism>
<dbReference type="KEGG" id="fin:KQS_04205"/>
<accession>H8XU38</accession>
<keyword evidence="2" id="KW-0732">Signal</keyword>
<dbReference type="EMBL" id="HE774682">
    <property type="protein sequence ID" value="CCG52821.1"/>
    <property type="molecule type" value="Genomic_DNA"/>
</dbReference>
<feature type="chain" id="PRO_5003616650" evidence="2">
    <location>
        <begin position="21"/>
        <end position="359"/>
    </location>
</feature>
<dbReference type="AlphaFoldDB" id="H8XU38"/>
<dbReference type="eggNOG" id="COG0457">
    <property type="taxonomic scope" value="Bacteria"/>
</dbReference>